<proteinExistence type="inferred from homology"/>
<keyword evidence="4" id="KW-1003">Cell membrane</keyword>
<keyword evidence="5" id="KW-0812">Transmembrane</keyword>
<dbReference type="Pfam" id="PF02699">
    <property type="entry name" value="YajC"/>
    <property type="match status" value="1"/>
</dbReference>
<evidence type="ECO:0000256" key="10">
    <source>
        <dbReference type="SAM" id="MobiDB-lite"/>
    </source>
</evidence>
<evidence type="ECO:0000256" key="2">
    <source>
        <dbReference type="ARBA" id="ARBA00006742"/>
    </source>
</evidence>
<sequence length="146" mass="15907">MDILLLLFLLVILALPTILMSRRQRSKMAEIQKLQNALQPGDRVVTTAGLHAIVISVSEELVDLEIAPGVVTSWEKMSVVRVVAPAAGSTPAVGPVDNTSTNPFGQGAWDPSYEQNDGPDTYRENHPENFRDNDGDDRPSGTPETR</sequence>
<keyword evidence="12" id="KW-1185">Reference proteome</keyword>
<evidence type="ECO:0000313" key="12">
    <source>
        <dbReference type="Proteomes" id="UP000650224"/>
    </source>
</evidence>
<keyword evidence="7" id="KW-1133">Transmembrane helix</keyword>
<dbReference type="Proteomes" id="UP000650224">
    <property type="component" value="Unassembled WGS sequence"/>
</dbReference>
<comment type="similarity">
    <text evidence="2">Belongs to the YajC family.</text>
</comment>
<accession>A0A8I0LAZ9</accession>
<comment type="caution">
    <text evidence="11">The sequence shown here is derived from an EMBL/GenBank/DDBJ whole genome shotgun (WGS) entry which is preliminary data.</text>
</comment>
<keyword evidence="8" id="KW-0811">Translocation</keyword>
<dbReference type="PANTHER" id="PTHR33909">
    <property type="entry name" value="SEC TRANSLOCON ACCESSORY COMPLEX SUBUNIT YAJC"/>
    <property type="match status" value="1"/>
</dbReference>
<feature type="region of interest" description="Disordered" evidence="10">
    <location>
        <begin position="88"/>
        <end position="146"/>
    </location>
</feature>
<evidence type="ECO:0000256" key="5">
    <source>
        <dbReference type="ARBA" id="ARBA00022692"/>
    </source>
</evidence>
<dbReference type="EMBL" id="JACSPR010000005">
    <property type="protein sequence ID" value="MBD8030302.1"/>
    <property type="molecule type" value="Genomic_DNA"/>
</dbReference>
<dbReference type="RefSeq" id="WP_191733531.1">
    <property type="nucleotide sequence ID" value="NZ_JACSPR010000005.1"/>
</dbReference>
<dbReference type="GO" id="GO:0005886">
    <property type="term" value="C:plasma membrane"/>
    <property type="evidence" value="ECO:0007669"/>
    <property type="project" value="UniProtKB-SubCell"/>
</dbReference>
<gene>
    <name evidence="11" type="primary">yajC</name>
    <name evidence="11" type="ORF">H9627_08225</name>
</gene>
<dbReference type="GO" id="GO:0015031">
    <property type="term" value="P:protein transport"/>
    <property type="evidence" value="ECO:0007669"/>
    <property type="project" value="UniProtKB-KW"/>
</dbReference>
<organism evidence="11 12">
    <name type="scientific">Corynebacterium gallinarum</name>
    <dbReference type="NCBI Taxonomy" id="2762214"/>
    <lineage>
        <taxon>Bacteria</taxon>
        <taxon>Bacillati</taxon>
        <taxon>Actinomycetota</taxon>
        <taxon>Actinomycetes</taxon>
        <taxon>Mycobacteriales</taxon>
        <taxon>Corynebacteriaceae</taxon>
        <taxon>Corynebacterium</taxon>
    </lineage>
</organism>
<evidence type="ECO:0000256" key="4">
    <source>
        <dbReference type="ARBA" id="ARBA00022475"/>
    </source>
</evidence>
<dbReference type="SMART" id="SM01323">
    <property type="entry name" value="YajC"/>
    <property type="match status" value="1"/>
</dbReference>
<evidence type="ECO:0000256" key="7">
    <source>
        <dbReference type="ARBA" id="ARBA00022989"/>
    </source>
</evidence>
<reference evidence="11 12" key="1">
    <citation type="submission" date="2020-08" db="EMBL/GenBank/DDBJ databases">
        <title>A Genomic Blueprint of the Chicken Gut Microbiome.</title>
        <authorList>
            <person name="Gilroy R."/>
            <person name="Ravi A."/>
            <person name="Getino M."/>
            <person name="Pursley I."/>
            <person name="Horton D.L."/>
            <person name="Alikhan N.-F."/>
            <person name="Baker D."/>
            <person name="Gharbi K."/>
            <person name="Hall N."/>
            <person name="Watson M."/>
            <person name="Adriaenssens E.M."/>
            <person name="Foster-Nyarko E."/>
            <person name="Jarju S."/>
            <person name="Secka A."/>
            <person name="Antonio M."/>
            <person name="Oren A."/>
            <person name="Chaudhuri R."/>
            <person name="La Ragione R.M."/>
            <person name="Hildebrand F."/>
            <person name="Pallen M.J."/>
        </authorList>
    </citation>
    <scope>NUCLEOTIDE SEQUENCE [LARGE SCALE GENOMIC DNA]</scope>
    <source>
        <strain evidence="11 12">Sa1YVA5</strain>
    </source>
</reference>
<keyword evidence="3" id="KW-0813">Transport</keyword>
<dbReference type="PANTHER" id="PTHR33909:SF1">
    <property type="entry name" value="SEC TRANSLOCON ACCESSORY COMPLEX SUBUNIT YAJC"/>
    <property type="match status" value="1"/>
</dbReference>
<keyword evidence="9" id="KW-0472">Membrane</keyword>
<feature type="compositionally biased region" description="Basic and acidic residues" evidence="10">
    <location>
        <begin position="120"/>
        <end position="146"/>
    </location>
</feature>
<dbReference type="NCBIfam" id="TIGR00739">
    <property type="entry name" value="yajC"/>
    <property type="match status" value="1"/>
</dbReference>
<evidence type="ECO:0000256" key="1">
    <source>
        <dbReference type="ARBA" id="ARBA00004162"/>
    </source>
</evidence>
<evidence type="ECO:0000256" key="8">
    <source>
        <dbReference type="ARBA" id="ARBA00023010"/>
    </source>
</evidence>
<evidence type="ECO:0000256" key="9">
    <source>
        <dbReference type="ARBA" id="ARBA00023136"/>
    </source>
</evidence>
<comment type="subcellular location">
    <subcellularLocation>
        <location evidence="1">Cell membrane</location>
        <topology evidence="1">Single-pass membrane protein</topology>
    </subcellularLocation>
</comment>
<evidence type="ECO:0000313" key="11">
    <source>
        <dbReference type="EMBL" id="MBD8030302.1"/>
    </source>
</evidence>
<evidence type="ECO:0000256" key="6">
    <source>
        <dbReference type="ARBA" id="ARBA00022927"/>
    </source>
</evidence>
<dbReference type="InterPro" id="IPR003849">
    <property type="entry name" value="Preprotein_translocase_YajC"/>
</dbReference>
<evidence type="ECO:0000256" key="3">
    <source>
        <dbReference type="ARBA" id="ARBA00022448"/>
    </source>
</evidence>
<name>A0A8I0LAZ9_9CORY</name>
<keyword evidence="6" id="KW-0653">Protein transport</keyword>
<protein>
    <submittedName>
        <fullName evidence="11">Preprotein translocase subunit YajC</fullName>
    </submittedName>
</protein>
<dbReference type="AlphaFoldDB" id="A0A8I0LAZ9"/>